<dbReference type="InterPro" id="IPR000210">
    <property type="entry name" value="BTB/POZ_dom"/>
</dbReference>
<evidence type="ECO:0008006" key="6">
    <source>
        <dbReference type="Google" id="ProtNLM"/>
    </source>
</evidence>
<dbReference type="EMBL" id="WNWQ01000526">
    <property type="protein sequence ID" value="KAE9966496.1"/>
    <property type="molecule type" value="Genomic_DNA"/>
</dbReference>
<evidence type="ECO:0000256" key="1">
    <source>
        <dbReference type="SAM" id="MobiDB-lite"/>
    </source>
</evidence>
<gene>
    <name evidence="4" type="ORF">BLS_006955</name>
</gene>
<protein>
    <recommendedName>
        <fullName evidence="6">RWD domain-containing protein</fullName>
    </recommendedName>
</protein>
<dbReference type="InterPro" id="IPR016135">
    <property type="entry name" value="UBQ-conjugating_enzyme/RWD"/>
</dbReference>
<feature type="region of interest" description="Disordered" evidence="1">
    <location>
        <begin position="146"/>
        <end position="167"/>
    </location>
</feature>
<dbReference type="PROSITE" id="PS50097">
    <property type="entry name" value="BTB"/>
    <property type="match status" value="1"/>
</dbReference>
<dbReference type="AlphaFoldDB" id="A0A8H3U9S5"/>
<dbReference type="Gene3D" id="3.10.110.10">
    <property type="entry name" value="Ubiquitin Conjugating Enzyme"/>
    <property type="match status" value="1"/>
</dbReference>
<dbReference type="PANTHER" id="PTHR12292">
    <property type="entry name" value="RWD DOMAIN-CONTAINING PROTEIN"/>
    <property type="match status" value="1"/>
</dbReference>
<evidence type="ECO:0000259" key="2">
    <source>
        <dbReference type="PROSITE" id="PS50097"/>
    </source>
</evidence>
<dbReference type="Gene3D" id="3.30.710.10">
    <property type="entry name" value="Potassium Channel Kv1.1, Chain A"/>
    <property type="match status" value="1"/>
</dbReference>
<dbReference type="InterPro" id="IPR011333">
    <property type="entry name" value="SKP1/BTB/POZ_sf"/>
</dbReference>
<accession>A0A8H3U9S5</accession>
<name>A0A8H3U9S5_VENIN</name>
<proteinExistence type="predicted"/>
<feature type="domain" description="RWD" evidence="3">
    <location>
        <begin position="1"/>
        <end position="96"/>
    </location>
</feature>
<reference evidence="4 5" key="1">
    <citation type="submission" date="2019-11" db="EMBL/GenBank/DDBJ databases">
        <title>Venturia inaequalis Genome Resource.</title>
        <authorList>
            <person name="Lichtner F.J."/>
        </authorList>
    </citation>
    <scope>NUCLEOTIDE SEQUENCE [LARGE SCALE GENOMIC DNA]</scope>
    <source>
        <strain evidence="4">Bline_iso_100314</strain>
    </source>
</reference>
<dbReference type="Proteomes" id="UP000433883">
    <property type="component" value="Unassembled WGS sequence"/>
</dbReference>
<dbReference type="SUPFAM" id="SSF54695">
    <property type="entry name" value="POZ domain"/>
    <property type="match status" value="1"/>
</dbReference>
<dbReference type="InterPro" id="IPR006575">
    <property type="entry name" value="RWD_dom"/>
</dbReference>
<organism evidence="4 5">
    <name type="scientific">Venturia inaequalis</name>
    <name type="common">Apple scab fungus</name>
    <dbReference type="NCBI Taxonomy" id="5025"/>
    <lineage>
        <taxon>Eukaryota</taxon>
        <taxon>Fungi</taxon>
        <taxon>Dikarya</taxon>
        <taxon>Ascomycota</taxon>
        <taxon>Pezizomycotina</taxon>
        <taxon>Dothideomycetes</taxon>
        <taxon>Pleosporomycetidae</taxon>
        <taxon>Venturiales</taxon>
        <taxon>Venturiaceae</taxon>
        <taxon>Venturia</taxon>
    </lineage>
</organism>
<dbReference type="SMART" id="SM00591">
    <property type="entry name" value="RWD"/>
    <property type="match status" value="1"/>
</dbReference>
<dbReference type="CDD" id="cd18186">
    <property type="entry name" value="BTB_POZ_ZBTB_KLHL-like"/>
    <property type="match status" value="1"/>
</dbReference>
<dbReference type="SUPFAM" id="SSF54495">
    <property type="entry name" value="UBC-like"/>
    <property type="match status" value="1"/>
</dbReference>
<dbReference type="Pfam" id="PF05773">
    <property type="entry name" value="RWD"/>
    <property type="match status" value="1"/>
</dbReference>
<evidence type="ECO:0000313" key="5">
    <source>
        <dbReference type="Proteomes" id="UP000433883"/>
    </source>
</evidence>
<feature type="domain" description="BTB" evidence="2">
    <location>
        <begin position="324"/>
        <end position="395"/>
    </location>
</feature>
<sequence>MGVEEQKEEREVLDSIFPDEITAIMLLRVEYPEDYPDTAPRLDIIPPPNAPKHKFFDVQEDKAVLLEALEPTIEENLGMAMIFTIVSTLKDEAELLVAERQKAAQAIIDFAKAKQEEEDNKKFHGTAVNRETFLEWRKRFNAEIAEEEKRKKEEQEAEDKKKRGAKEEIKLTGRQLWERGMAGRMEDDDGEEDGLEEMMDKTKIEAGGSGLGGSRVLEDSALCYSHNQVTFIAISSRVDAFCSSTTNNGQHRFLAPHTTSSAPFQNAFPERLSRAPFQSAFPERLSRAPFQSAFPERLSRAGQIFSMAPSNESISGAQYTAFSRSVTIRVNKNKKVEDPTTYFAHPALLIKTSGYFKAKLAQSNPFLTPNFRTLRPGTLQTYLHWIYSGNVSYRNLLTLDFLAVQVLQAPAFHNAIMDTLHASAKKGLSLFPTKGKLCPRNSEYEKAGMRRLMIDLMVWEFDDQTRDRQLSLCNLHFQRDVWRQCSLQKPGLGQIAPYAIGLDSYYESVGSQTPLFPIMSAAVDARHQKLHFEEMVTYIIGPEEQQFYVHPIILRASSKMFKPPTPPEVAKIPNGDPEIFQAFLEWMYFQIVPPKHLGFEYLFECYHFAELFELPRFADGLMSSIIQLFLGRMPIIDELHMVYDKTQEGSLLRSFLVDLMVWDADRYLGPKGPFPQDFIDAVLKLSAAVGKDELDDLSPKSIAISSLSTVNQRRNTSHASEIQLQTCIGNFPPSPTDQTAKRGLFIINVPALKIKTFFGGSAQHIAKCYWLEDNRKKSNHPTFLVTFYSRAQADAAFPALPKDFKEKEIVKPNQGKTRPYVRWALPLPRFDFAKARVMTFAD</sequence>
<comment type="caution">
    <text evidence="4">The sequence shown here is derived from an EMBL/GenBank/DDBJ whole genome shotgun (WGS) entry which is preliminary data.</text>
</comment>
<evidence type="ECO:0000259" key="3">
    <source>
        <dbReference type="PROSITE" id="PS50908"/>
    </source>
</evidence>
<evidence type="ECO:0000313" key="4">
    <source>
        <dbReference type="EMBL" id="KAE9966496.1"/>
    </source>
</evidence>
<dbReference type="InterPro" id="IPR040213">
    <property type="entry name" value="GIR2-like"/>
</dbReference>
<dbReference type="PROSITE" id="PS50908">
    <property type="entry name" value="RWD"/>
    <property type="match status" value="1"/>
</dbReference>